<dbReference type="GO" id="GO:0016301">
    <property type="term" value="F:kinase activity"/>
    <property type="evidence" value="ECO:0007669"/>
    <property type="project" value="InterPro"/>
</dbReference>
<dbReference type="InterPro" id="IPR010121">
    <property type="entry name" value="Pyruvate_phosphate_dikinase"/>
</dbReference>
<evidence type="ECO:0000256" key="1">
    <source>
        <dbReference type="SAM" id="Coils"/>
    </source>
</evidence>
<dbReference type="Gene3D" id="3.50.30.10">
    <property type="entry name" value="Phosphohistidine domain"/>
    <property type="match status" value="1"/>
</dbReference>
<dbReference type="Pfam" id="PF00391">
    <property type="entry name" value="PEP-utilizers"/>
    <property type="match status" value="1"/>
</dbReference>
<keyword evidence="5" id="KW-1185">Reference proteome</keyword>
<dbReference type="PROSITE" id="PS00370">
    <property type="entry name" value="PEP_ENZYMES_PHOS_SITE"/>
    <property type="match status" value="1"/>
</dbReference>
<dbReference type="NCBIfam" id="NF004531">
    <property type="entry name" value="PRK05878.1"/>
    <property type="match status" value="1"/>
</dbReference>
<feature type="domain" description="Pyruvate phosphate dikinase AMP/ATP-binding" evidence="3">
    <location>
        <begin position="84"/>
        <end position="250"/>
    </location>
</feature>
<dbReference type="AlphaFoldDB" id="A0A934KEC9"/>
<dbReference type="SUPFAM" id="SSF52009">
    <property type="entry name" value="Phosphohistidine domain"/>
    <property type="match status" value="1"/>
</dbReference>
<dbReference type="Gene3D" id="3.30.470.20">
    <property type="entry name" value="ATP-grasp fold, B domain"/>
    <property type="match status" value="1"/>
</dbReference>
<proteinExistence type="predicted"/>
<keyword evidence="1" id="KW-0175">Coiled coil</keyword>
<sequence length="487" mass="51707">MEASSGLEGLLVPGSGAGEPTLHLVGGKAASLFWMTGLGVPVPPFFVLTTDAWQRWNRRQALDDELIGLVGSGMADLESTTSSTFGAGPRPLLVSVRSSGLVSMPGMMDTVLNLGLSPESIAALAHQLDDLAALAGVVNTFLSTFRQSGTPDSGELIPLSARSQLTAAIEKVFSSWNNDRARLYRKMRRIPEDTGTALIVQAMVFGNWDRRSGSGVLFTRDPISGAPVPMGEWAPGAQGEAVVAGRITPRDLDQLAAEHPDLHAELEEHSRRLEREGQDAQDIEYTVQSGRLYLLQARRLKVTPLAACRIGVDLWREGLIDDGLVTKRLQEIDLESLSADSVDAEGVEPLAVGLAASPGVASGWAVASTEEALRETARGQRVVLVRPETSPNDLPGMRSAVAVITERGGVTSHAAIVARELRIPCVVGCGALASVLQAGMVTVETGEGGVGRILPGEHPIRREVPAFVRTAQNVIQGTAAPRRETPR</sequence>
<dbReference type="EC" id="2.7.9.1" evidence="4"/>
<accession>A0A934KEC9</accession>
<protein>
    <submittedName>
        <fullName evidence="4">Pyruvate, phosphate dikinase</fullName>
        <ecNumber evidence="4">2.7.9.1</ecNumber>
    </submittedName>
</protein>
<dbReference type="Proteomes" id="UP000612893">
    <property type="component" value="Unassembled WGS sequence"/>
</dbReference>
<dbReference type="SUPFAM" id="SSF56059">
    <property type="entry name" value="Glutathione synthetase ATP-binding domain-like"/>
    <property type="match status" value="1"/>
</dbReference>
<dbReference type="InterPro" id="IPR008279">
    <property type="entry name" value="PEP-util_enz_mobile_dom"/>
</dbReference>
<dbReference type="EMBL" id="JAEKNR010000231">
    <property type="protein sequence ID" value="MBJ7600983.1"/>
    <property type="molecule type" value="Genomic_DNA"/>
</dbReference>
<dbReference type="InterPro" id="IPR036637">
    <property type="entry name" value="Phosphohistidine_dom_sf"/>
</dbReference>
<evidence type="ECO:0000313" key="5">
    <source>
        <dbReference type="Proteomes" id="UP000612893"/>
    </source>
</evidence>
<evidence type="ECO:0000313" key="4">
    <source>
        <dbReference type="EMBL" id="MBJ7600983.1"/>
    </source>
</evidence>
<dbReference type="PANTHER" id="PTHR22931:SF9">
    <property type="entry name" value="PYRUVATE, PHOSPHATE DIKINASE 1, CHLOROPLASTIC"/>
    <property type="match status" value="1"/>
</dbReference>
<feature type="domain" description="PEP-utilising enzyme mobile" evidence="2">
    <location>
        <begin position="381"/>
        <end position="443"/>
    </location>
</feature>
<dbReference type="InterPro" id="IPR013815">
    <property type="entry name" value="ATP_grasp_subdomain_1"/>
</dbReference>
<dbReference type="GO" id="GO:0005524">
    <property type="term" value="F:ATP binding"/>
    <property type="evidence" value="ECO:0007669"/>
    <property type="project" value="InterPro"/>
</dbReference>
<organism evidence="4 5">
    <name type="scientific">Candidatus Nephthysia bennettiae</name>
    <dbReference type="NCBI Taxonomy" id="3127016"/>
    <lineage>
        <taxon>Bacteria</taxon>
        <taxon>Bacillati</taxon>
        <taxon>Candidatus Dormiibacterota</taxon>
        <taxon>Candidatus Dormibacteria</taxon>
        <taxon>Candidatus Dormibacterales</taxon>
        <taxon>Candidatus Dormibacteraceae</taxon>
        <taxon>Candidatus Nephthysia</taxon>
    </lineage>
</organism>
<dbReference type="InterPro" id="IPR018274">
    <property type="entry name" value="PEP_util_AS"/>
</dbReference>
<gene>
    <name evidence="4" type="ORF">JF922_23300</name>
</gene>
<comment type="caution">
    <text evidence="4">The sequence shown here is derived from an EMBL/GenBank/DDBJ whole genome shotgun (WGS) entry which is preliminary data.</text>
</comment>
<dbReference type="InterPro" id="IPR002192">
    <property type="entry name" value="PPDK_AMP/ATP-bd"/>
</dbReference>
<feature type="coiled-coil region" evidence="1">
    <location>
        <begin position="252"/>
        <end position="283"/>
    </location>
</feature>
<dbReference type="PANTHER" id="PTHR22931">
    <property type="entry name" value="PHOSPHOENOLPYRUVATE DIKINASE-RELATED"/>
    <property type="match status" value="1"/>
</dbReference>
<keyword evidence="4" id="KW-0670">Pyruvate</keyword>
<evidence type="ECO:0000259" key="3">
    <source>
        <dbReference type="Pfam" id="PF01326"/>
    </source>
</evidence>
<reference evidence="4" key="1">
    <citation type="submission" date="2020-10" db="EMBL/GenBank/DDBJ databases">
        <title>Ca. Dormibacterota MAGs.</title>
        <authorList>
            <person name="Montgomery K."/>
        </authorList>
    </citation>
    <scope>NUCLEOTIDE SEQUENCE [LARGE SCALE GENOMIC DNA]</scope>
    <source>
        <strain evidence="4">SC8812_S17_10</strain>
    </source>
</reference>
<dbReference type="Gene3D" id="3.30.1490.20">
    <property type="entry name" value="ATP-grasp fold, A domain"/>
    <property type="match status" value="1"/>
</dbReference>
<keyword evidence="4" id="KW-0808">Transferase</keyword>
<dbReference type="RefSeq" id="WP_338204989.1">
    <property type="nucleotide sequence ID" value="NZ_JAEKNR010000231.1"/>
</dbReference>
<dbReference type="GO" id="GO:0050242">
    <property type="term" value="F:pyruvate, phosphate dikinase activity"/>
    <property type="evidence" value="ECO:0007669"/>
    <property type="project" value="UniProtKB-EC"/>
</dbReference>
<evidence type="ECO:0000259" key="2">
    <source>
        <dbReference type="Pfam" id="PF00391"/>
    </source>
</evidence>
<dbReference type="Pfam" id="PF01326">
    <property type="entry name" value="PPDK_N"/>
    <property type="match status" value="1"/>
</dbReference>
<name>A0A934KEC9_9BACT</name>